<dbReference type="GO" id="GO:0003887">
    <property type="term" value="F:DNA-directed DNA polymerase activity"/>
    <property type="evidence" value="ECO:0007669"/>
    <property type="project" value="InterPro"/>
</dbReference>
<evidence type="ECO:0000256" key="3">
    <source>
        <dbReference type="ARBA" id="ARBA00022741"/>
    </source>
</evidence>
<dbReference type="InterPro" id="IPR045085">
    <property type="entry name" value="HLD_clamp_pol_III_gamma_tau"/>
</dbReference>
<comment type="caution">
    <text evidence="10">The sequence shown here is derived from an EMBL/GenBank/DDBJ whole genome shotgun (WGS) entry which is preliminary data.</text>
</comment>
<dbReference type="PANTHER" id="PTHR11669:SF63">
    <property type="entry name" value="PROTEIN STICHEL"/>
    <property type="match status" value="1"/>
</dbReference>
<feature type="compositionally biased region" description="Polar residues" evidence="6">
    <location>
        <begin position="187"/>
        <end position="203"/>
    </location>
</feature>
<dbReference type="InterPro" id="IPR054506">
    <property type="entry name" value="DnaA_N-like_STI"/>
</dbReference>
<feature type="region of interest" description="Disordered" evidence="6">
    <location>
        <begin position="187"/>
        <end position="214"/>
    </location>
</feature>
<dbReference type="GO" id="GO:0003689">
    <property type="term" value="F:DNA clamp loader activity"/>
    <property type="evidence" value="ECO:0007669"/>
    <property type="project" value="TreeGrafter"/>
</dbReference>
<comment type="similarity">
    <text evidence="1">Belongs to the DnaX/STICHEL family.</text>
</comment>
<dbReference type="GO" id="GO:0006281">
    <property type="term" value="P:DNA repair"/>
    <property type="evidence" value="ECO:0007669"/>
    <property type="project" value="TreeGrafter"/>
</dbReference>
<dbReference type="InterPro" id="IPR022754">
    <property type="entry name" value="DNA_pol_III_gamma-3"/>
</dbReference>
<reference evidence="10" key="1">
    <citation type="submission" date="2020-06" db="EMBL/GenBank/DDBJ databases">
        <authorList>
            <person name="Li T."/>
            <person name="Hu X."/>
            <person name="Zhang T."/>
            <person name="Song X."/>
            <person name="Zhang H."/>
            <person name="Dai N."/>
            <person name="Sheng W."/>
            <person name="Hou X."/>
            <person name="Wei L."/>
        </authorList>
    </citation>
    <scope>NUCLEOTIDE SEQUENCE</scope>
    <source>
        <strain evidence="10">G02</strain>
        <tissue evidence="10">Leaf</tissue>
    </source>
</reference>
<proteinExistence type="inferred from homology"/>
<evidence type="ECO:0000259" key="9">
    <source>
        <dbReference type="Pfam" id="PF23007"/>
    </source>
</evidence>
<dbReference type="Gene3D" id="1.10.8.60">
    <property type="match status" value="1"/>
</dbReference>
<feature type="domain" description="DNA polymerase III gamma subunit" evidence="7">
    <location>
        <begin position="52"/>
        <end position="112"/>
    </location>
</feature>
<protein>
    <submittedName>
        <fullName evidence="10">Protein STICHEL</fullName>
    </submittedName>
</protein>
<feature type="region of interest" description="Disordered" evidence="6">
    <location>
        <begin position="367"/>
        <end position="395"/>
    </location>
</feature>
<organism evidence="10">
    <name type="scientific">Sesamum radiatum</name>
    <name type="common">Black benniseed</name>
    <dbReference type="NCBI Taxonomy" id="300843"/>
    <lineage>
        <taxon>Eukaryota</taxon>
        <taxon>Viridiplantae</taxon>
        <taxon>Streptophyta</taxon>
        <taxon>Embryophyta</taxon>
        <taxon>Tracheophyta</taxon>
        <taxon>Spermatophyta</taxon>
        <taxon>Magnoliopsida</taxon>
        <taxon>eudicotyledons</taxon>
        <taxon>Gunneridae</taxon>
        <taxon>Pentapetalae</taxon>
        <taxon>asterids</taxon>
        <taxon>lamiids</taxon>
        <taxon>Lamiales</taxon>
        <taxon>Pedaliaceae</taxon>
        <taxon>Sesamum</taxon>
    </lineage>
</organism>
<keyword evidence="2" id="KW-0479">Metal-binding</keyword>
<evidence type="ECO:0000256" key="4">
    <source>
        <dbReference type="ARBA" id="ARBA00022833"/>
    </source>
</evidence>
<feature type="region of interest" description="Disordered" evidence="6">
    <location>
        <begin position="122"/>
        <end position="174"/>
    </location>
</feature>
<keyword evidence="5" id="KW-0067">ATP-binding</keyword>
<feature type="domain" description="DNA polymerase III subunit gamma/tau helical lid" evidence="8">
    <location>
        <begin position="5"/>
        <end position="44"/>
    </location>
</feature>
<dbReference type="PANTHER" id="PTHR11669">
    <property type="entry name" value="REPLICATION FACTOR C / DNA POLYMERASE III GAMMA-TAU SUBUNIT"/>
    <property type="match status" value="1"/>
</dbReference>
<dbReference type="GO" id="GO:0006261">
    <property type="term" value="P:DNA-templated DNA replication"/>
    <property type="evidence" value="ECO:0007669"/>
    <property type="project" value="TreeGrafter"/>
</dbReference>
<dbReference type="GO" id="GO:0005524">
    <property type="term" value="F:ATP binding"/>
    <property type="evidence" value="ECO:0007669"/>
    <property type="project" value="UniProtKB-KW"/>
</dbReference>
<evidence type="ECO:0000256" key="6">
    <source>
        <dbReference type="SAM" id="MobiDB-lite"/>
    </source>
</evidence>
<dbReference type="Pfam" id="PF12169">
    <property type="entry name" value="DNA_pol3_gamma3"/>
    <property type="match status" value="1"/>
</dbReference>
<dbReference type="EMBL" id="JACGWJ010000021">
    <property type="protein sequence ID" value="KAL0335329.1"/>
    <property type="molecule type" value="Genomic_DNA"/>
</dbReference>
<dbReference type="GO" id="GO:0046872">
    <property type="term" value="F:metal ion binding"/>
    <property type="evidence" value="ECO:0007669"/>
    <property type="project" value="UniProtKB-KW"/>
</dbReference>
<evidence type="ECO:0000256" key="1">
    <source>
        <dbReference type="ARBA" id="ARBA00006360"/>
    </source>
</evidence>
<dbReference type="GO" id="GO:0005663">
    <property type="term" value="C:DNA replication factor C complex"/>
    <property type="evidence" value="ECO:0007669"/>
    <property type="project" value="TreeGrafter"/>
</dbReference>
<gene>
    <name evidence="10" type="ORF">Sradi_4744800</name>
</gene>
<feature type="compositionally biased region" description="Low complexity" evidence="6">
    <location>
        <begin position="140"/>
        <end position="152"/>
    </location>
</feature>
<evidence type="ECO:0000313" key="10">
    <source>
        <dbReference type="EMBL" id="KAL0335329.1"/>
    </source>
</evidence>
<keyword evidence="3" id="KW-0547">Nucleotide-binding</keyword>
<sequence length="478" mass="52418">MAIFIRLRKISTDENLDVESNALELIASNADGSLRDAETMLDQLSLFGKRITKSLVNELIGVVSDEKLLDLLGLAMSSNATETVIKARELMDSGVDPTVLMSQLVTLIVDIIAGTQPSNNPQLNDSFFGGRNCSVSSPDRTNSTSSRQQSSKTTDEGHISIPTEDTAQKQRTDVQFAREISGSSASFTVSANRNSSSKENPVSLSDDVSFDSKPNQSQFMDAEALTVNECTSGRTTLRCTDSKMLIDIWLQCIEKCHSKTLRQLLHSYGKLISLSEMKGGFVAHVAFGDSNIKTRAEGFLSSITNSFEIVLRRNVEVKIILLQDILGQKLIDGNSTNPEKSTLSNITGVNSDLDLRQDLSKVSRGSFNVTEGHQTPPLDSVAGDANLSTSKDSNSDIPLRRIESIIHEQRLETAWLQAMDKGTPGSMSRLKPERNQVLPQNGLDHPNELESMNSVNVPLQHWEDELNHEIKALKINDG</sequence>
<reference evidence="10" key="2">
    <citation type="journal article" date="2024" name="Plant">
        <title>Genomic evolution and insights into agronomic trait innovations of Sesamum species.</title>
        <authorList>
            <person name="Miao H."/>
            <person name="Wang L."/>
            <person name="Qu L."/>
            <person name="Liu H."/>
            <person name="Sun Y."/>
            <person name="Le M."/>
            <person name="Wang Q."/>
            <person name="Wei S."/>
            <person name="Zheng Y."/>
            <person name="Lin W."/>
            <person name="Duan Y."/>
            <person name="Cao H."/>
            <person name="Xiong S."/>
            <person name="Wang X."/>
            <person name="Wei L."/>
            <person name="Li C."/>
            <person name="Ma Q."/>
            <person name="Ju M."/>
            <person name="Zhao R."/>
            <person name="Li G."/>
            <person name="Mu C."/>
            <person name="Tian Q."/>
            <person name="Mei H."/>
            <person name="Zhang T."/>
            <person name="Gao T."/>
            <person name="Zhang H."/>
        </authorList>
    </citation>
    <scope>NUCLEOTIDE SEQUENCE</scope>
    <source>
        <strain evidence="10">G02</strain>
    </source>
</reference>
<dbReference type="Pfam" id="PF23007">
    <property type="entry name" value="DnaA_N-like_STI"/>
    <property type="match status" value="1"/>
</dbReference>
<name>A0AAW2MVF3_SESRA</name>
<evidence type="ECO:0000259" key="7">
    <source>
        <dbReference type="Pfam" id="PF12169"/>
    </source>
</evidence>
<dbReference type="FunFam" id="1.10.8.60:FF:000013">
    <property type="entry name" value="DNA polymerase III subunit gamma/tau"/>
    <property type="match status" value="1"/>
</dbReference>
<accession>A0AAW2MVF3</accession>
<feature type="domain" description="STICHEL DnaA-N-like alpha-beta" evidence="9">
    <location>
        <begin position="238"/>
        <end position="321"/>
    </location>
</feature>
<feature type="compositionally biased region" description="Polar residues" evidence="6">
    <location>
        <begin position="386"/>
        <end position="395"/>
    </location>
</feature>
<evidence type="ECO:0000256" key="2">
    <source>
        <dbReference type="ARBA" id="ARBA00022723"/>
    </source>
</evidence>
<evidence type="ECO:0000256" key="5">
    <source>
        <dbReference type="ARBA" id="ARBA00022840"/>
    </source>
</evidence>
<dbReference type="InterPro" id="IPR050238">
    <property type="entry name" value="DNA_Rep/Repair_Clamp_Loader"/>
</dbReference>
<keyword evidence="4" id="KW-0862">Zinc</keyword>
<dbReference type="AlphaFoldDB" id="A0AAW2MVF3"/>
<dbReference type="Pfam" id="PF22608">
    <property type="entry name" value="DNAX_ATPase_lid"/>
    <property type="match status" value="1"/>
</dbReference>
<dbReference type="CDD" id="cd18137">
    <property type="entry name" value="HLD_clamp_pol_III_gamma_tau"/>
    <property type="match status" value="1"/>
</dbReference>
<evidence type="ECO:0000259" key="8">
    <source>
        <dbReference type="Pfam" id="PF22608"/>
    </source>
</evidence>